<dbReference type="Proteomes" id="UP000228934">
    <property type="component" value="Unassembled WGS sequence"/>
</dbReference>
<evidence type="ECO:0000313" key="2">
    <source>
        <dbReference type="Proteomes" id="UP000228934"/>
    </source>
</evidence>
<evidence type="ECO:0000313" key="1">
    <source>
        <dbReference type="EMBL" id="PIO35140.1"/>
    </source>
</evidence>
<organism evidence="1 2">
    <name type="scientific">Aquarana catesbeiana</name>
    <name type="common">American bullfrog</name>
    <name type="synonym">Rana catesbeiana</name>
    <dbReference type="NCBI Taxonomy" id="8400"/>
    <lineage>
        <taxon>Eukaryota</taxon>
        <taxon>Metazoa</taxon>
        <taxon>Chordata</taxon>
        <taxon>Craniata</taxon>
        <taxon>Vertebrata</taxon>
        <taxon>Euteleostomi</taxon>
        <taxon>Amphibia</taxon>
        <taxon>Batrachia</taxon>
        <taxon>Anura</taxon>
        <taxon>Neobatrachia</taxon>
        <taxon>Ranoidea</taxon>
        <taxon>Ranidae</taxon>
        <taxon>Aquarana</taxon>
    </lineage>
</organism>
<dbReference type="AlphaFoldDB" id="A0A2G9S4V9"/>
<gene>
    <name evidence="1" type="ORF">AB205_0086110</name>
</gene>
<dbReference type="EMBL" id="KV926435">
    <property type="protein sequence ID" value="PIO35140.1"/>
    <property type="molecule type" value="Genomic_DNA"/>
</dbReference>
<proteinExistence type="predicted"/>
<reference evidence="2" key="1">
    <citation type="journal article" date="2017" name="Nat. Commun.">
        <title>The North American bullfrog draft genome provides insight into hormonal regulation of long noncoding RNA.</title>
        <authorList>
            <person name="Hammond S.A."/>
            <person name="Warren R.L."/>
            <person name="Vandervalk B.P."/>
            <person name="Kucuk E."/>
            <person name="Khan H."/>
            <person name="Gibb E.A."/>
            <person name="Pandoh P."/>
            <person name="Kirk H."/>
            <person name="Zhao Y."/>
            <person name="Jones M."/>
            <person name="Mungall A.J."/>
            <person name="Coope R."/>
            <person name="Pleasance S."/>
            <person name="Moore R.A."/>
            <person name="Holt R.A."/>
            <person name="Round J.M."/>
            <person name="Ohora S."/>
            <person name="Walle B.V."/>
            <person name="Veldhoen N."/>
            <person name="Helbing C.C."/>
            <person name="Birol I."/>
        </authorList>
    </citation>
    <scope>NUCLEOTIDE SEQUENCE [LARGE SCALE GENOMIC DNA]</scope>
</reference>
<sequence length="69" mass="8045">MFCNLFLNLPNKTFVNKIRVGGYMAEASNFEHTIHFFRLNKKKNITCMLNIRSVAETLNADHAQNEEKK</sequence>
<protein>
    <submittedName>
        <fullName evidence="1">Uncharacterized protein</fullName>
    </submittedName>
</protein>
<accession>A0A2G9S4V9</accession>
<name>A0A2G9S4V9_AQUCT</name>
<keyword evidence="2" id="KW-1185">Reference proteome</keyword>